<comment type="function">
    <text evidence="4">Methylates the class 1 translation termination release factors RF1/PrfA and RF2/PrfB on the glutamine residue of the universally conserved GGQ motif.</text>
</comment>
<evidence type="ECO:0000256" key="4">
    <source>
        <dbReference type="HAMAP-Rule" id="MF_02126"/>
    </source>
</evidence>
<dbReference type="SUPFAM" id="SSF53335">
    <property type="entry name" value="S-adenosyl-L-methionine-dependent methyltransferases"/>
    <property type="match status" value="1"/>
</dbReference>
<keyword evidence="1 4" id="KW-0489">Methyltransferase</keyword>
<dbReference type="PANTHER" id="PTHR18895:SF74">
    <property type="entry name" value="MTRF1L RELEASE FACTOR GLUTAMINE METHYLTRANSFERASE"/>
    <property type="match status" value="1"/>
</dbReference>
<evidence type="ECO:0000256" key="3">
    <source>
        <dbReference type="ARBA" id="ARBA00022691"/>
    </source>
</evidence>
<reference evidence="8" key="1">
    <citation type="journal article" date="2010" name="Environ. Microbiol.">
        <title>The genome of Syntrophomonas wolfei: new insights into syntrophic metabolism and biohydrogen production.</title>
        <authorList>
            <person name="Sieber J.R."/>
            <person name="Sims D.R."/>
            <person name="Han C."/>
            <person name="Kim E."/>
            <person name="Lykidis A."/>
            <person name="Lapidus A.L."/>
            <person name="McDonnald E."/>
            <person name="Rohlin L."/>
            <person name="Culley D.E."/>
            <person name="Gunsalus R."/>
            <person name="McInerney M.J."/>
        </authorList>
    </citation>
    <scope>NUCLEOTIDE SEQUENCE [LARGE SCALE GENOMIC DNA]</scope>
    <source>
        <strain evidence="8">DSM 2245B / Goettingen</strain>
    </source>
</reference>
<evidence type="ECO:0000259" key="6">
    <source>
        <dbReference type="Pfam" id="PF17827"/>
    </source>
</evidence>
<name>Q0AUB9_SYNWW</name>
<dbReference type="Proteomes" id="UP000001968">
    <property type="component" value="Chromosome"/>
</dbReference>
<feature type="binding site" evidence="4">
    <location>
        <position position="190"/>
    </location>
    <ligand>
        <name>S-adenosyl-L-methionine</name>
        <dbReference type="ChEBI" id="CHEBI:59789"/>
    </ligand>
</feature>
<dbReference type="InterPro" id="IPR040758">
    <property type="entry name" value="PrmC_N"/>
</dbReference>
<comment type="caution">
    <text evidence="4">Lacks conserved residue(s) required for the propagation of feature annotation.</text>
</comment>
<dbReference type="GO" id="GO:0032259">
    <property type="term" value="P:methylation"/>
    <property type="evidence" value="ECO:0007669"/>
    <property type="project" value="UniProtKB-KW"/>
</dbReference>
<evidence type="ECO:0000256" key="1">
    <source>
        <dbReference type="ARBA" id="ARBA00022603"/>
    </source>
</evidence>
<dbReference type="HOGENOM" id="CLU_018398_3_1_9"/>
<dbReference type="AlphaFoldDB" id="Q0AUB9"/>
<feature type="domain" description="Methyltransferase" evidence="5">
    <location>
        <begin position="115"/>
        <end position="191"/>
    </location>
</feature>
<dbReference type="STRING" id="335541.Swol_2396"/>
<dbReference type="InterPro" id="IPR050320">
    <property type="entry name" value="N5-glutamine_MTase"/>
</dbReference>
<dbReference type="Pfam" id="PF13847">
    <property type="entry name" value="Methyltransf_31"/>
    <property type="match status" value="1"/>
</dbReference>
<comment type="catalytic activity">
    <reaction evidence="4">
        <text>L-glutaminyl-[peptide chain release factor] + S-adenosyl-L-methionine = N(5)-methyl-L-glutaminyl-[peptide chain release factor] + S-adenosyl-L-homocysteine + H(+)</text>
        <dbReference type="Rhea" id="RHEA:42896"/>
        <dbReference type="Rhea" id="RHEA-COMP:10271"/>
        <dbReference type="Rhea" id="RHEA-COMP:10272"/>
        <dbReference type="ChEBI" id="CHEBI:15378"/>
        <dbReference type="ChEBI" id="CHEBI:30011"/>
        <dbReference type="ChEBI" id="CHEBI:57856"/>
        <dbReference type="ChEBI" id="CHEBI:59789"/>
        <dbReference type="ChEBI" id="CHEBI:61891"/>
        <dbReference type="EC" id="2.1.1.297"/>
    </reaction>
</comment>
<evidence type="ECO:0000256" key="2">
    <source>
        <dbReference type="ARBA" id="ARBA00022679"/>
    </source>
</evidence>
<dbReference type="HAMAP" id="MF_02126">
    <property type="entry name" value="RF_methyltr_PrmC"/>
    <property type="match status" value="1"/>
</dbReference>
<feature type="domain" description="Release factor glutamine methyltransferase N-terminal" evidence="6">
    <location>
        <begin position="9"/>
        <end position="79"/>
    </location>
</feature>
<dbReference type="CDD" id="cd02440">
    <property type="entry name" value="AdoMet_MTases"/>
    <property type="match status" value="1"/>
</dbReference>
<protein>
    <recommendedName>
        <fullName evidence="4">Release factor glutamine methyltransferase</fullName>
        <shortName evidence="4">RF MTase</shortName>
        <ecNumber evidence="4">2.1.1.297</ecNumber>
    </recommendedName>
    <alternativeName>
        <fullName evidence="4">N5-glutamine methyltransferase PrmC</fullName>
    </alternativeName>
    <alternativeName>
        <fullName evidence="4">Protein-(glutamine-N5) MTase PrmC</fullName>
    </alternativeName>
    <alternativeName>
        <fullName evidence="4">Protein-glutamine N-methyltransferase PrmC</fullName>
    </alternativeName>
</protein>
<keyword evidence="8" id="KW-1185">Reference proteome</keyword>
<dbReference type="eggNOG" id="COG2890">
    <property type="taxonomic scope" value="Bacteria"/>
</dbReference>
<keyword evidence="3 4" id="KW-0949">S-adenosyl-L-methionine</keyword>
<dbReference type="InterPro" id="IPR004556">
    <property type="entry name" value="HemK-like"/>
</dbReference>
<feature type="binding site" evidence="4">
    <location>
        <position position="147"/>
    </location>
    <ligand>
        <name>S-adenosyl-L-methionine</name>
        <dbReference type="ChEBI" id="CHEBI:59789"/>
    </ligand>
</feature>
<accession>Q0AUB9</accession>
<dbReference type="NCBIfam" id="TIGR00536">
    <property type="entry name" value="hemK_fam"/>
    <property type="match status" value="1"/>
</dbReference>
<keyword evidence="2 4" id="KW-0808">Transferase</keyword>
<dbReference type="KEGG" id="swo:Swol_2396"/>
<dbReference type="RefSeq" id="WP_011641769.1">
    <property type="nucleotide sequence ID" value="NC_008346.1"/>
</dbReference>
<dbReference type="EMBL" id="CP000448">
    <property type="protein sequence ID" value="ABI69685.1"/>
    <property type="molecule type" value="Genomic_DNA"/>
</dbReference>
<evidence type="ECO:0000313" key="7">
    <source>
        <dbReference type="EMBL" id="ABI69685.1"/>
    </source>
</evidence>
<sequence length="282" mass="31935">MQQQWLIKELMDWTTRFFADRGLEEPRLEAEVLLAHVLLQNRVYLYTHFDKPVNQEERQQYREVIKRRIKGEPLAYIVGHKEFMSLEFKLNQAVLIPRPETELLVEEALEIAEGKEGLRICDVGTGSGAIAVSLAFYVPTAQVYATDISADALEKARENATRHGVAITFYQGDLLFPLLNEEPFDIIVANLPYIGSKEFILLDSGVKDYEPALALLAPGDGLDLYRRLLPQAAALLAPEGCLLLEIGHEQGSRAREMMQGWGETEIIKDLAGRDRLLKSRRE</sequence>
<dbReference type="EC" id="2.1.1.297" evidence="4"/>
<proteinExistence type="inferred from homology"/>
<gene>
    <name evidence="4" type="primary">prmC</name>
    <name evidence="7" type="ordered locus">Swol_2396</name>
</gene>
<dbReference type="Gene3D" id="3.40.50.150">
    <property type="entry name" value="Vaccinia Virus protein VP39"/>
    <property type="match status" value="1"/>
</dbReference>
<feature type="binding site" evidence="4">
    <location>
        <begin position="124"/>
        <end position="128"/>
    </location>
    <ligand>
        <name>S-adenosyl-L-methionine</name>
        <dbReference type="ChEBI" id="CHEBI:59789"/>
    </ligand>
</feature>
<dbReference type="Pfam" id="PF17827">
    <property type="entry name" value="PrmC_N"/>
    <property type="match status" value="1"/>
</dbReference>
<dbReference type="NCBIfam" id="TIGR03534">
    <property type="entry name" value="RF_mod_PrmC"/>
    <property type="match status" value="1"/>
</dbReference>
<dbReference type="Gene3D" id="1.10.8.10">
    <property type="entry name" value="DNA helicase RuvA subunit, C-terminal domain"/>
    <property type="match status" value="1"/>
</dbReference>
<comment type="similarity">
    <text evidence="4">Belongs to the protein N5-glutamine methyltransferase family. PrmC subfamily.</text>
</comment>
<dbReference type="InterPro" id="IPR025714">
    <property type="entry name" value="Methyltranfer_dom"/>
</dbReference>
<dbReference type="InterPro" id="IPR019874">
    <property type="entry name" value="RF_methyltr_PrmC"/>
</dbReference>
<evidence type="ECO:0000259" key="5">
    <source>
        <dbReference type="Pfam" id="PF13847"/>
    </source>
</evidence>
<dbReference type="InterPro" id="IPR029063">
    <property type="entry name" value="SAM-dependent_MTases_sf"/>
</dbReference>
<dbReference type="GO" id="GO:0102559">
    <property type="term" value="F:peptide chain release factor N(5)-glutamine methyltransferase activity"/>
    <property type="evidence" value="ECO:0007669"/>
    <property type="project" value="UniProtKB-EC"/>
</dbReference>
<organism evidence="7 8">
    <name type="scientific">Syntrophomonas wolfei subsp. wolfei (strain DSM 2245B / Goettingen)</name>
    <dbReference type="NCBI Taxonomy" id="335541"/>
    <lineage>
        <taxon>Bacteria</taxon>
        <taxon>Bacillati</taxon>
        <taxon>Bacillota</taxon>
        <taxon>Clostridia</taxon>
        <taxon>Eubacteriales</taxon>
        <taxon>Syntrophomonadaceae</taxon>
        <taxon>Syntrophomonas</taxon>
    </lineage>
</organism>
<evidence type="ECO:0000313" key="8">
    <source>
        <dbReference type="Proteomes" id="UP000001968"/>
    </source>
</evidence>
<dbReference type="PANTHER" id="PTHR18895">
    <property type="entry name" value="HEMK METHYLTRANSFERASE"/>
    <property type="match status" value="1"/>
</dbReference>